<gene>
    <name evidence="2" type="ORF">ACFFRH_15235</name>
</gene>
<keyword evidence="3" id="KW-1185">Reference proteome</keyword>
<evidence type="ECO:0008006" key="4">
    <source>
        <dbReference type="Google" id="ProtNLM"/>
    </source>
</evidence>
<protein>
    <recommendedName>
        <fullName evidence="4">Transposase</fullName>
    </recommendedName>
</protein>
<evidence type="ECO:0000256" key="1">
    <source>
        <dbReference type="SAM" id="MobiDB-lite"/>
    </source>
</evidence>
<evidence type="ECO:0000313" key="3">
    <source>
        <dbReference type="Proteomes" id="UP001589610"/>
    </source>
</evidence>
<comment type="caution">
    <text evidence="2">The sequence shown here is derived from an EMBL/GenBank/DDBJ whole genome shotgun (WGS) entry which is preliminary data.</text>
</comment>
<sequence length="56" mass="6034">MDGTWEKILDGLRAGCDEAEGEDWTVSVDSTVVRAHQHAAGARHRPPTDFPSKGTA</sequence>
<name>A0ABV5TCL3_9ACTN</name>
<reference evidence="2 3" key="1">
    <citation type="submission" date="2024-09" db="EMBL/GenBank/DDBJ databases">
        <authorList>
            <person name="Sun Q."/>
            <person name="Mori K."/>
        </authorList>
    </citation>
    <scope>NUCLEOTIDE SEQUENCE [LARGE SCALE GENOMIC DNA]</scope>
    <source>
        <strain evidence="2 3">JCM 3028</strain>
    </source>
</reference>
<organism evidence="2 3">
    <name type="scientific">Streptosporangium vulgare</name>
    <dbReference type="NCBI Taxonomy" id="46190"/>
    <lineage>
        <taxon>Bacteria</taxon>
        <taxon>Bacillati</taxon>
        <taxon>Actinomycetota</taxon>
        <taxon>Actinomycetes</taxon>
        <taxon>Streptosporangiales</taxon>
        <taxon>Streptosporangiaceae</taxon>
        <taxon>Streptosporangium</taxon>
    </lineage>
</organism>
<dbReference type="Proteomes" id="UP001589610">
    <property type="component" value="Unassembled WGS sequence"/>
</dbReference>
<proteinExistence type="predicted"/>
<dbReference type="EMBL" id="JBHMBS010000006">
    <property type="protein sequence ID" value="MFB9676836.1"/>
    <property type="molecule type" value="Genomic_DNA"/>
</dbReference>
<dbReference type="RefSeq" id="WP_386157080.1">
    <property type="nucleotide sequence ID" value="NZ_JBHMBS010000006.1"/>
</dbReference>
<feature type="region of interest" description="Disordered" evidence="1">
    <location>
        <begin position="36"/>
        <end position="56"/>
    </location>
</feature>
<accession>A0ABV5TCL3</accession>
<feature type="compositionally biased region" description="Basic residues" evidence="1">
    <location>
        <begin position="36"/>
        <end position="45"/>
    </location>
</feature>
<evidence type="ECO:0000313" key="2">
    <source>
        <dbReference type="EMBL" id="MFB9676836.1"/>
    </source>
</evidence>